<sequence length="129" mass="13874">IEMDPLPGAIFFVQDFISDGASPAIKEALEGKADAILSDIAPPLTGHRQTDHLRIIAAAEAAYIFSCEVLHRGGCFVAKVFQGGTEEALLNELKKKFESVKHAKPAASRTESSEIYVVAQGYYGVNGNH</sequence>
<feature type="non-terminal residue" evidence="6">
    <location>
        <position position="1"/>
    </location>
</feature>
<dbReference type="InterPro" id="IPR050082">
    <property type="entry name" value="RNA_methyltr_RlmE"/>
</dbReference>
<dbReference type="Gene3D" id="3.40.50.150">
    <property type="entry name" value="Vaccinia Virus protein VP39"/>
    <property type="match status" value="1"/>
</dbReference>
<evidence type="ECO:0000256" key="4">
    <source>
        <dbReference type="ARBA" id="ARBA00022691"/>
    </source>
</evidence>
<organism evidence="6">
    <name type="scientific">marine metagenome</name>
    <dbReference type="NCBI Taxonomy" id="408172"/>
    <lineage>
        <taxon>unclassified sequences</taxon>
        <taxon>metagenomes</taxon>
        <taxon>ecological metagenomes</taxon>
    </lineage>
</organism>
<dbReference type="EMBL" id="UINC01089022">
    <property type="protein sequence ID" value="SVC39758.1"/>
    <property type="molecule type" value="Genomic_DNA"/>
</dbReference>
<keyword evidence="3" id="KW-0808">Transferase</keyword>
<keyword evidence="1" id="KW-0698">rRNA processing</keyword>
<evidence type="ECO:0000259" key="5">
    <source>
        <dbReference type="Pfam" id="PF01728"/>
    </source>
</evidence>
<feature type="domain" description="Ribosomal RNA methyltransferase FtsJ" evidence="5">
    <location>
        <begin position="4"/>
        <end position="122"/>
    </location>
</feature>
<dbReference type="PANTHER" id="PTHR10920">
    <property type="entry name" value="RIBOSOMAL RNA METHYLTRANSFERASE"/>
    <property type="match status" value="1"/>
</dbReference>
<dbReference type="AlphaFoldDB" id="A0A382LSW5"/>
<protein>
    <recommendedName>
        <fullName evidence="5">Ribosomal RNA methyltransferase FtsJ domain-containing protein</fullName>
    </recommendedName>
</protein>
<dbReference type="SUPFAM" id="SSF53335">
    <property type="entry name" value="S-adenosyl-L-methionine-dependent methyltransferases"/>
    <property type="match status" value="1"/>
</dbReference>
<dbReference type="PANTHER" id="PTHR10920:SF18">
    <property type="entry name" value="RRNA METHYLTRANSFERASE 2, MITOCHONDRIAL"/>
    <property type="match status" value="1"/>
</dbReference>
<dbReference type="Pfam" id="PF01728">
    <property type="entry name" value="FtsJ"/>
    <property type="match status" value="1"/>
</dbReference>
<dbReference type="GO" id="GO:0008650">
    <property type="term" value="F:rRNA (uridine-2'-O-)-methyltransferase activity"/>
    <property type="evidence" value="ECO:0007669"/>
    <property type="project" value="TreeGrafter"/>
</dbReference>
<dbReference type="InterPro" id="IPR029063">
    <property type="entry name" value="SAM-dependent_MTases_sf"/>
</dbReference>
<name>A0A382LSW5_9ZZZZ</name>
<accession>A0A382LSW5</accession>
<keyword evidence="2" id="KW-0489">Methyltransferase</keyword>
<evidence type="ECO:0000256" key="3">
    <source>
        <dbReference type="ARBA" id="ARBA00022679"/>
    </source>
</evidence>
<gene>
    <name evidence="6" type="ORF">METZ01_LOCUS292612</name>
</gene>
<evidence type="ECO:0000256" key="1">
    <source>
        <dbReference type="ARBA" id="ARBA00022552"/>
    </source>
</evidence>
<keyword evidence="4" id="KW-0949">S-adenosyl-L-methionine</keyword>
<evidence type="ECO:0000256" key="2">
    <source>
        <dbReference type="ARBA" id="ARBA00022603"/>
    </source>
</evidence>
<dbReference type="InterPro" id="IPR002877">
    <property type="entry name" value="RNA_MeTrfase_FtsJ_dom"/>
</dbReference>
<proteinExistence type="predicted"/>
<evidence type="ECO:0000313" key="6">
    <source>
        <dbReference type="EMBL" id="SVC39758.1"/>
    </source>
</evidence>
<reference evidence="6" key="1">
    <citation type="submission" date="2018-05" db="EMBL/GenBank/DDBJ databases">
        <authorList>
            <person name="Lanie J.A."/>
            <person name="Ng W.-L."/>
            <person name="Kazmierczak K.M."/>
            <person name="Andrzejewski T.M."/>
            <person name="Davidsen T.M."/>
            <person name="Wayne K.J."/>
            <person name="Tettelin H."/>
            <person name="Glass J.I."/>
            <person name="Rusch D."/>
            <person name="Podicherti R."/>
            <person name="Tsui H.-C.T."/>
            <person name="Winkler M.E."/>
        </authorList>
    </citation>
    <scope>NUCLEOTIDE SEQUENCE</scope>
</reference>